<keyword evidence="5" id="KW-0479">Metal-binding</keyword>
<keyword evidence="7" id="KW-0862">Zinc</keyword>
<sequence>MNFSQKFLFMAEASLLVAVGLLTPLSAQAFGSISGISYNDLNGNKIQDANEAILSGRQLELIDQTGNVIQTTTTNESGFYQFSELGAGAYIVRQVLPSNGKQTSPNFITNLTLGSVNGQWGYQDIPSLGIVGVEHWGTIAPDANGYFQTPIDLTGPTVDLNKWLNRNYQTTTLERLFNNGHTIEAEYSSESENYIDLGGEDFKLLQFHFHSPSEHNLSGSNSPLELHLVHRHQNGGLAVIGLFLEVGQENQALGSIFSNIPSIPNNGDQILGLENFDTNALFPEDSQGYFYTGSLTTPPATEGVNWFVFKTPIQVSSAQLAAYQAVADSDPNNDFLPGNRPLEPLNGRQLNEINYQLTLTDNSVIENLNFGSKSVPEPGSILSLLGLGGLFFGSKLKAHK</sequence>
<feature type="signal peptide" evidence="10">
    <location>
        <begin position="1"/>
        <end position="29"/>
    </location>
</feature>
<dbReference type="SMART" id="SM01057">
    <property type="entry name" value="Carb_anhydrase"/>
    <property type="match status" value="1"/>
</dbReference>
<evidence type="ECO:0000256" key="8">
    <source>
        <dbReference type="ARBA" id="ARBA00023239"/>
    </source>
</evidence>
<protein>
    <recommendedName>
        <fullName evidence="3">carbonic anhydrase</fullName>
        <ecNumber evidence="3">4.2.1.1</ecNumber>
    </recommendedName>
</protein>
<evidence type="ECO:0000256" key="4">
    <source>
        <dbReference type="ARBA" id="ARBA00022525"/>
    </source>
</evidence>
<dbReference type="OrthoDB" id="6074739at2"/>
<gene>
    <name evidence="12" type="ordered locus">Cyan7822_4185</name>
</gene>
<dbReference type="NCBIfam" id="TIGR02595">
    <property type="entry name" value="PEP_CTERM"/>
    <property type="match status" value="1"/>
</dbReference>
<evidence type="ECO:0000256" key="9">
    <source>
        <dbReference type="ARBA" id="ARBA00048348"/>
    </source>
</evidence>
<evidence type="ECO:0000256" key="1">
    <source>
        <dbReference type="ARBA" id="ARBA00004613"/>
    </source>
</evidence>
<evidence type="ECO:0000256" key="5">
    <source>
        <dbReference type="ARBA" id="ARBA00022723"/>
    </source>
</evidence>
<organism evidence="12 13">
    <name type="scientific">Gloeothece verrucosa (strain PCC 7822)</name>
    <name type="common">Cyanothece sp. (strain PCC 7822)</name>
    <dbReference type="NCBI Taxonomy" id="497965"/>
    <lineage>
        <taxon>Bacteria</taxon>
        <taxon>Bacillati</taxon>
        <taxon>Cyanobacteriota</taxon>
        <taxon>Cyanophyceae</taxon>
        <taxon>Oscillatoriophycideae</taxon>
        <taxon>Chroococcales</taxon>
        <taxon>Aphanothecaceae</taxon>
        <taxon>Gloeothece</taxon>
        <taxon>Gloeothece verrucosa</taxon>
    </lineage>
</organism>
<keyword evidence="4" id="KW-0964">Secreted</keyword>
<dbReference type="Pfam" id="PF00194">
    <property type="entry name" value="Carb_anhydrase"/>
    <property type="match status" value="1"/>
</dbReference>
<evidence type="ECO:0000313" key="13">
    <source>
        <dbReference type="Proteomes" id="UP000008206"/>
    </source>
</evidence>
<keyword evidence="8" id="KW-0456">Lyase</keyword>
<dbReference type="KEGG" id="cyj:Cyan7822_4185"/>
<evidence type="ECO:0000256" key="10">
    <source>
        <dbReference type="SAM" id="SignalP"/>
    </source>
</evidence>
<evidence type="ECO:0000256" key="2">
    <source>
        <dbReference type="ARBA" id="ARBA00010718"/>
    </source>
</evidence>
<keyword evidence="6 10" id="KW-0732">Signal</keyword>
<dbReference type="SUPFAM" id="SSF117074">
    <property type="entry name" value="Hypothetical protein PA1324"/>
    <property type="match status" value="1"/>
</dbReference>
<comment type="catalytic activity">
    <reaction evidence="9">
        <text>hydrogencarbonate + H(+) = CO2 + H2O</text>
        <dbReference type="Rhea" id="RHEA:10748"/>
        <dbReference type="ChEBI" id="CHEBI:15377"/>
        <dbReference type="ChEBI" id="CHEBI:15378"/>
        <dbReference type="ChEBI" id="CHEBI:16526"/>
        <dbReference type="ChEBI" id="CHEBI:17544"/>
        <dbReference type="EC" id="4.2.1.1"/>
    </reaction>
</comment>
<evidence type="ECO:0000256" key="6">
    <source>
        <dbReference type="ARBA" id="ARBA00022729"/>
    </source>
</evidence>
<dbReference type="GO" id="GO:0008270">
    <property type="term" value="F:zinc ion binding"/>
    <property type="evidence" value="ECO:0007669"/>
    <property type="project" value="InterPro"/>
</dbReference>
<evidence type="ECO:0000259" key="11">
    <source>
        <dbReference type="PROSITE" id="PS51144"/>
    </source>
</evidence>
<dbReference type="InterPro" id="IPR001148">
    <property type="entry name" value="CA_dom"/>
</dbReference>
<dbReference type="EMBL" id="CP002198">
    <property type="protein sequence ID" value="ADN16103.1"/>
    <property type="molecule type" value="Genomic_DNA"/>
</dbReference>
<dbReference type="PROSITE" id="PS51144">
    <property type="entry name" value="ALPHA_CA_2"/>
    <property type="match status" value="1"/>
</dbReference>
<evidence type="ECO:0000256" key="3">
    <source>
        <dbReference type="ARBA" id="ARBA00012925"/>
    </source>
</evidence>
<comment type="subcellular location">
    <subcellularLocation>
        <location evidence="1">Secreted</location>
    </subcellularLocation>
</comment>
<dbReference type="Gene3D" id="3.10.200.10">
    <property type="entry name" value="Alpha carbonic anhydrase"/>
    <property type="match status" value="1"/>
</dbReference>
<keyword evidence="13" id="KW-1185">Reference proteome</keyword>
<dbReference type="CDD" id="cd03124">
    <property type="entry name" value="alpha_CA_prokaryotic_like"/>
    <property type="match status" value="1"/>
</dbReference>
<dbReference type="HOGENOM" id="CLU_688344_0_0_3"/>
<proteinExistence type="inferred from homology"/>
<dbReference type="GO" id="GO:0005576">
    <property type="term" value="C:extracellular region"/>
    <property type="evidence" value="ECO:0007669"/>
    <property type="project" value="UniProtKB-SubCell"/>
</dbReference>
<dbReference type="InterPro" id="IPR013783">
    <property type="entry name" value="Ig-like_fold"/>
</dbReference>
<dbReference type="Pfam" id="PF07589">
    <property type="entry name" value="PEP-CTERM"/>
    <property type="match status" value="1"/>
</dbReference>
<dbReference type="InterPro" id="IPR041891">
    <property type="entry name" value="Alpha_CA_prokaryot-like"/>
</dbReference>
<accession>E0U816</accession>
<dbReference type="Pfam" id="PF17210">
    <property type="entry name" value="SdrD_B"/>
    <property type="match status" value="1"/>
</dbReference>
<dbReference type="InterPro" id="IPR036398">
    <property type="entry name" value="CA_dom_sf"/>
</dbReference>
<dbReference type="PANTHER" id="PTHR18952:SF265">
    <property type="entry name" value="CARBONIC ANHYDRASE"/>
    <property type="match status" value="1"/>
</dbReference>
<dbReference type="AlphaFoldDB" id="E0U816"/>
<evidence type="ECO:0000256" key="7">
    <source>
        <dbReference type="ARBA" id="ARBA00022833"/>
    </source>
</evidence>
<dbReference type="Gene3D" id="2.60.40.10">
    <property type="entry name" value="Immunoglobulins"/>
    <property type="match status" value="1"/>
</dbReference>
<dbReference type="eggNOG" id="COG3338">
    <property type="taxonomic scope" value="Bacteria"/>
</dbReference>
<dbReference type="InterPro" id="IPR013424">
    <property type="entry name" value="Ice-binding_C"/>
</dbReference>
<dbReference type="RefSeq" id="WP_013324166.1">
    <property type="nucleotide sequence ID" value="NC_014501.1"/>
</dbReference>
<dbReference type="Proteomes" id="UP000008206">
    <property type="component" value="Chromosome"/>
</dbReference>
<evidence type="ECO:0000313" key="12">
    <source>
        <dbReference type="EMBL" id="ADN16103.1"/>
    </source>
</evidence>
<dbReference type="PANTHER" id="PTHR18952">
    <property type="entry name" value="CARBONIC ANHYDRASE"/>
    <property type="match status" value="1"/>
</dbReference>
<feature type="chain" id="PRO_5003141214" description="carbonic anhydrase" evidence="10">
    <location>
        <begin position="30"/>
        <end position="400"/>
    </location>
</feature>
<dbReference type="GO" id="GO:0004089">
    <property type="term" value="F:carbonate dehydratase activity"/>
    <property type="evidence" value="ECO:0007669"/>
    <property type="project" value="UniProtKB-EC"/>
</dbReference>
<dbReference type="InterPro" id="IPR033764">
    <property type="entry name" value="Sdr_B"/>
</dbReference>
<dbReference type="STRING" id="497965.Cyan7822_4185"/>
<dbReference type="SUPFAM" id="SSF51069">
    <property type="entry name" value="Carbonic anhydrase"/>
    <property type="match status" value="1"/>
</dbReference>
<name>E0U816_GLOV7</name>
<comment type="similarity">
    <text evidence="2">Belongs to the alpha-carbonic anhydrase family.</text>
</comment>
<feature type="domain" description="Alpha-carbonic anhydrase" evidence="11">
    <location>
        <begin position="118"/>
        <end position="354"/>
    </location>
</feature>
<reference evidence="13" key="1">
    <citation type="journal article" date="2011" name="MBio">
        <title>Novel metabolic attributes of the genus Cyanothece, comprising a group of unicellular nitrogen-fixing Cyanobacteria.</title>
        <authorList>
            <person name="Bandyopadhyay A."/>
            <person name="Elvitigala T."/>
            <person name="Welsh E."/>
            <person name="Stockel J."/>
            <person name="Liberton M."/>
            <person name="Min H."/>
            <person name="Sherman L.A."/>
            <person name="Pakrasi H.B."/>
        </authorList>
    </citation>
    <scope>NUCLEOTIDE SEQUENCE [LARGE SCALE GENOMIC DNA]</scope>
    <source>
        <strain evidence="13">PCC 7822</strain>
    </source>
</reference>
<dbReference type="InterPro" id="IPR023561">
    <property type="entry name" value="Carbonic_anhydrase_a-class"/>
</dbReference>
<dbReference type="EC" id="4.2.1.1" evidence="3"/>